<comment type="caution">
    <text evidence="4">The sequence shown here is derived from an EMBL/GenBank/DDBJ whole genome shotgun (WGS) entry which is preliminary data.</text>
</comment>
<evidence type="ECO:0000256" key="2">
    <source>
        <dbReference type="SAM" id="SignalP"/>
    </source>
</evidence>
<sequence length="248" mass="25240">MRKRIIATYIATGAVATALIAAGTVPAIAQNSDARNGDGQGPGAGSGTSTSQPHAHSEMMKNGQENHVGMGDGNGAGTGMGAGNGAEKGTGNRGAGMGAGIADVASGTMTDEEKTAIAAMAEEEKLAHDLYVAFADLYDTPEFSRVAKAEVKHLDAVRTLLERYAVTDPTDGIEAGTFTTDSTQKLYDTLLADGSASQDAALEAARTVEKTDIADLTAAQDGVTAPDVLAVYEHLLAGSERHLVAFGG</sequence>
<organism evidence="4 5">
    <name type="scientific">Cryobacterium shii</name>
    <dbReference type="NCBI Taxonomy" id="1259235"/>
    <lineage>
        <taxon>Bacteria</taxon>
        <taxon>Bacillati</taxon>
        <taxon>Actinomycetota</taxon>
        <taxon>Actinomycetes</taxon>
        <taxon>Micrococcales</taxon>
        <taxon>Microbacteriaceae</taxon>
        <taxon>Cryobacterium</taxon>
    </lineage>
</organism>
<feature type="domain" description="DUF2202" evidence="3">
    <location>
        <begin position="115"/>
        <end position="246"/>
    </location>
</feature>
<evidence type="ECO:0000256" key="1">
    <source>
        <dbReference type="SAM" id="MobiDB-lite"/>
    </source>
</evidence>
<name>A0AAQ2C8H1_9MICO</name>
<proteinExistence type="predicted"/>
<accession>A0AAQ2C8H1</accession>
<dbReference type="CDD" id="cd01048">
    <property type="entry name" value="Ferritin_like_AB2"/>
    <property type="match status" value="1"/>
</dbReference>
<dbReference type="Pfam" id="PF09968">
    <property type="entry name" value="DUF2202"/>
    <property type="match status" value="1"/>
</dbReference>
<dbReference type="RefSeq" id="WP_134366288.1">
    <property type="nucleotide sequence ID" value="NZ_SOFY01000011.1"/>
</dbReference>
<evidence type="ECO:0000259" key="3">
    <source>
        <dbReference type="Pfam" id="PF09968"/>
    </source>
</evidence>
<dbReference type="Proteomes" id="UP000297403">
    <property type="component" value="Unassembled WGS sequence"/>
</dbReference>
<feature type="chain" id="PRO_5043021167" evidence="2">
    <location>
        <begin position="30"/>
        <end position="248"/>
    </location>
</feature>
<keyword evidence="5" id="KW-1185">Reference proteome</keyword>
<dbReference type="EMBL" id="SOFY01000011">
    <property type="protein sequence ID" value="TFC52190.1"/>
    <property type="molecule type" value="Genomic_DNA"/>
</dbReference>
<gene>
    <name evidence="4" type="ORF">E3O49_02640</name>
</gene>
<keyword evidence="2" id="KW-0732">Signal</keyword>
<dbReference type="AlphaFoldDB" id="A0AAQ2C8H1"/>
<dbReference type="InterPro" id="IPR012347">
    <property type="entry name" value="Ferritin-like"/>
</dbReference>
<feature type="region of interest" description="Disordered" evidence="1">
    <location>
        <begin position="31"/>
        <end position="94"/>
    </location>
</feature>
<feature type="signal peptide" evidence="2">
    <location>
        <begin position="1"/>
        <end position="29"/>
    </location>
</feature>
<feature type="compositionally biased region" description="Gly residues" evidence="1">
    <location>
        <begin position="70"/>
        <end position="94"/>
    </location>
</feature>
<evidence type="ECO:0000313" key="5">
    <source>
        <dbReference type="Proteomes" id="UP000297403"/>
    </source>
</evidence>
<dbReference type="InterPro" id="IPR019243">
    <property type="entry name" value="DUF2202"/>
</dbReference>
<dbReference type="InterPro" id="IPR009078">
    <property type="entry name" value="Ferritin-like_SF"/>
</dbReference>
<dbReference type="Gene3D" id="1.20.1260.10">
    <property type="match status" value="1"/>
</dbReference>
<reference evidence="4 5" key="1">
    <citation type="submission" date="2019-03" db="EMBL/GenBank/DDBJ databases">
        <title>Genomics of glacier-inhabiting Cryobacterium strains.</title>
        <authorList>
            <person name="Liu Q."/>
            <person name="Xin Y.-H."/>
        </authorList>
    </citation>
    <scope>NUCLEOTIDE SEQUENCE [LARGE SCALE GENOMIC DNA]</scope>
    <source>
        <strain evidence="5">TMT1-22</strain>
    </source>
</reference>
<evidence type="ECO:0000313" key="4">
    <source>
        <dbReference type="EMBL" id="TFC52190.1"/>
    </source>
</evidence>
<protein>
    <submittedName>
        <fullName evidence="4">DUF2202 domain-containing protein</fullName>
    </submittedName>
</protein>
<dbReference type="SUPFAM" id="SSF47240">
    <property type="entry name" value="Ferritin-like"/>
    <property type="match status" value="1"/>
</dbReference>